<organism evidence="3">
    <name type="scientific">Brassica campestris</name>
    <name type="common">Field mustard</name>
    <dbReference type="NCBI Taxonomy" id="3711"/>
    <lineage>
        <taxon>Eukaryota</taxon>
        <taxon>Viridiplantae</taxon>
        <taxon>Streptophyta</taxon>
        <taxon>Embryophyta</taxon>
        <taxon>Tracheophyta</taxon>
        <taxon>Spermatophyta</taxon>
        <taxon>Magnoliopsida</taxon>
        <taxon>eudicotyledons</taxon>
        <taxon>Gunneridae</taxon>
        <taxon>Pentapetalae</taxon>
        <taxon>rosids</taxon>
        <taxon>malvids</taxon>
        <taxon>Brassicales</taxon>
        <taxon>Brassicaceae</taxon>
        <taxon>Brassiceae</taxon>
        <taxon>Brassica</taxon>
    </lineage>
</organism>
<evidence type="ECO:0000259" key="1">
    <source>
        <dbReference type="Pfam" id="PF13456"/>
    </source>
</evidence>
<proteinExistence type="predicted"/>
<dbReference type="EMBL" id="LS974624">
    <property type="protein sequence ID" value="CAG7898491.1"/>
    <property type="molecule type" value="Genomic_DNA"/>
</dbReference>
<dbReference type="Gramene" id="A08p21570.2_BraZ1">
    <property type="protein sequence ID" value="A08p21570.2_BraZ1.CDS.1"/>
    <property type="gene ID" value="A08g21570.2_BraZ1"/>
</dbReference>
<evidence type="ECO:0000313" key="3">
    <source>
        <dbReference type="EMBL" id="VDD05109.1"/>
    </source>
</evidence>
<gene>
    <name evidence="3" type="ORF">BRAA08T33890Z</name>
    <name evidence="2" type="ORF">BRAPAZ1V2_A08P21570.2</name>
</gene>
<accession>A0A3P6CBP6</accession>
<sequence>MTRTTSALESEFQALLVAMQNAWSKGYRRIIFEGDCQPLANLVSEKNNQLWNV</sequence>
<dbReference type="Pfam" id="PF13456">
    <property type="entry name" value="RVT_3"/>
    <property type="match status" value="1"/>
</dbReference>
<protein>
    <recommendedName>
        <fullName evidence="1">RNase H type-1 domain-containing protein</fullName>
    </recommendedName>
</protein>
<dbReference type="AlphaFoldDB" id="A0A3P6CBP6"/>
<evidence type="ECO:0000313" key="2">
    <source>
        <dbReference type="EMBL" id="CAG7898491.1"/>
    </source>
</evidence>
<dbReference type="GO" id="GO:0003676">
    <property type="term" value="F:nucleic acid binding"/>
    <property type="evidence" value="ECO:0007669"/>
    <property type="project" value="InterPro"/>
</dbReference>
<dbReference type="GO" id="GO:0004523">
    <property type="term" value="F:RNA-DNA hybrid ribonuclease activity"/>
    <property type="evidence" value="ECO:0007669"/>
    <property type="project" value="InterPro"/>
</dbReference>
<dbReference type="InterPro" id="IPR002156">
    <property type="entry name" value="RNaseH_domain"/>
</dbReference>
<reference evidence="3" key="1">
    <citation type="submission" date="2018-11" db="EMBL/GenBank/DDBJ databases">
        <authorList>
            <consortium name="Genoscope - CEA"/>
            <person name="William W."/>
        </authorList>
    </citation>
    <scope>NUCLEOTIDE SEQUENCE</scope>
</reference>
<feature type="domain" description="RNase H type-1" evidence="1">
    <location>
        <begin position="3"/>
        <end position="48"/>
    </location>
</feature>
<dbReference type="EMBL" id="LR031575">
    <property type="protein sequence ID" value="VDD05109.1"/>
    <property type="molecule type" value="Genomic_DNA"/>
</dbReference>
<dbReference type="Proteomes" id="UP000694005">
    <property type="component" value="Chromosome A08"/>
</dbReference>
<name>A0A3P6CBP6_BRACM</name>